<keyword evidence="3" id="KW-1185">Reference proteome</keyword>
<feature type="region of interest" description="Disordered" evidence="1">
    <location>
        <begin position="1"/>
        <end position="119"/>
    </location>
</feature>
<proteinExistence type="predicted"/>
<feature type="compositionally biased region" description="Basic and acidic residues" evidence="1">
    <location>
        <begin position="107"/>
        <end position="119"/>
    </location>
</feature>
<protein>
    <submittedName>
        <fullName evidence="2">Uncharacterized protein</fullName>
    </submittedName>
</protein>
<reference evidence="3" key="1">
    <citation type="submission" date="2014-04" db="EMBL/GenBank/DDBJ databases">
        <title>Evolutionary Origins and Diversification of the Mycorrhizal Mutualists.</title>
        <authorList>
            <consortium name="DOE Joint Genome Institute"/>
            <consortium name="Mycorrhizal Genomics Consortium"/>
            <person name="Kohler A."/>
            <person name="Kuo A."/>
            <person name="Nagy L.G."/>
            <person name="Floudas D."/>
            <person name="Copeland A."/>
            <person name="Barry K.W."/>
            <person name="Cichocki N."/>
            <person name="Veneault-Fourrey C."/>
            <person name="LaButti K."/>
            <person name="Lindquist E.A."/>
            <person name="Lipzen A."/>
            <person name="Lundell T."/>
            <person name="Morin E."/>
            <person name="Murat C."/>
            <person name="Riley R."/>
            <person name="Ohm R."/>
            <person name="Sun H."/>
            <person name="Tunlid A."/>
            <person name="Henrissat B."/>
            <person name="Grigoriev I.V."/>
            <person name="Hibbett D.S."/>
            <person name="Martin F."/>
        </authorList>
    </citation>
    <scope>NUCLEOTIDE SEQUENCE [LARGE SCALE GENOMIC DNA]</scope>
    <source>
        <strain evidence="3">FD-334 SS-4</strain>
    </source>
</reference>
<feature type="compositionally biased region" description="Acidic residues" evidence="1">
    <location>
        <begin position="67"/>
        <end position="85"/>
    </location>
</feature>
<dbReference type="Proteomes" id="UP000054270">
    <property type="component" value="Unassembled WGS sequence"/>
</dbReference>
<feature type="compositionally biased region" description="Basic and acidic residues" evidence="1">
    <location>
        <begin position="36"/>
        <end position="63"/>
    </location>
</feature>
<gene>
    <name evidence="2" type="ORF">HYPSUDRAFT_44826</name>
</gene>
<name>A0A0D2KVY5_HYPSF</name>
<dbReference type="EMBL" id="KN817584">
    <property type="protein sequence ID" value="KJA18827.1"/>
    <property type="molecule type" value="Genomic_DNA"/>
</dbReference>
<feature type="compositionally biased region" description="Polar residues" evidence="1">
    <location>
        <begin position="1"/>
        <end position="14"/>
    </location>
</feature>
<organism evidence="2 3">
    <name type="scientific">Hypholoma sublateritium (strain FD-334 SS-4)</name>
    <dbReference type="NCBI Taxonomy" id="945553"/>
    <lineage>
        <taxon>Eukaryota</taxon>
        <taxon>Fungi</taxon>
        <taxon>Dikarya</taxon>
        <taxon>Basidiomycota</taxon>
        <taxon>Agaricomycotina</taxon>
        <taxon>Agaricomycetes</taxon>
        <taxon>Agaricomycetidae</taxon>
        <taxon>Agaricales</taxon>
        <taxon>Agaricineae</taxon>
        <taxon>Strophariaceae</taxon>
        <taxon>Hypholoma</taxon>
    </lineage>
</organism>
<dbReference type="AlphaFoldDB" id="A0A0D2KVY5"/>
<sequence length="119" mass="12733">MSVSTKGTSSSNQFPARKEQVIANSVENVAPGSTAKDSDATTAELKDNSKTGQIDSKKERENPYDSEGSDDESDSECDVEAEEDAPPAWFGYGSRAKPNRPVAGPKDPVKPVKGNRDEN</sequence>
<evidence type="ECO:0000313" key="2">
    <source>
        <dbReference type="EMBL" id="KJA18827.1"/>
    </source>
</evidence>
<accession>A0A0D2KVY5</accession>
<evidence type="ECO:0000256" key="1">
    <source>
        <dbReference type="SAM" id="MobiDB-lite"/>
    </source>
</evidence>
<evidence type="ECO:0000313" key="3">
    <source>
        <dbReference type="Proteomes" id="UP000054270"/>
    </source>
</evidence>